<proteinExistence type="predicted"/>
<evidence type="ECO:0000313" key="1">
    <source>
        <dbReference type="EMBL" id="KAJ9073516.1"/>
    </source>
</evidence>
<gene>
    <name evidence="1" type="ORF">DSO57_1015652</name>
</gene>
<dbReference type="EMBL" id="QTSX02002902">
    <property type="protein sequence ID" value="KAJ9073516.1"/>
    <property type="molecule type" value="Genomic_DNA"/>
</dbReference>
<accession>A0ACC2TG66</accession>
<evidence type="ECO:0000313" key="2">
    <source>
        <dbReference type="Proteomes" id="UP001165960"/>
    </source>
</evidence>
<name>A0ACC2TG66_9FUNG</name>
<keyword evidence="2" id="KW-1185">Reference proteome</keyword>
<sequence>MQSKVPHPEDASEATNPPQPPGKMVNVSAIISPPLSTSREQPSSRSISPIKSQSEKAHIHPTLNNYQTWWGSVYIGLGHQVSRLLIFIQEWKNFDKNFQETL</sequence>
<reference evidence="1" key="1">
    <citation type="submission" date="2022-04" db="EMBL/GenBank/DDBJ databases">
        <title>Genome of the entomopathogenic fungus Entomophthora muscae.</title>
        <authorList>
            <person name="Elya C."/>
            <person name="Lovett B.R."/>
            <person name="Lee E."/>
            <person name="Macias A.M."/>
            <person name="Hajek A.E."/>
            <person name="De Bivort B.L."/>
            <person name="Kasson M.T."/>
            <person name="De Fine Licht H.H."/>
            <person name="Stajich J.E."/>
        </authorList>
    </citation>
    <scope>NUCLEOTIDE SEQUENCE</scope>
    <source>
        <strain evidence="1">Berkeley</strain>
    </source>
</reference>
<comment type="caution">
    <text evidence="1">The sequence shown here is derived from an EMBL/GenBank/DDBJ whole genome shotgun (WGS) entry which is preliminary data.</text>
</comment>
<organism evidence="1 2">
    <name type="scientific">Entomophthora muscae</name>
    <dbReference type="NCBI Taxonomy" id="34485"/>
    <lineage>
        <taxon>Eukaryota</taxon>
        <taxon>Fungi</taxon>
        <taxon>Fungi incertae sedis</taxon>
        <taxon>Zoopagomycota</taxon>
        <taxon>Entomophthoromycotina</taxon>
        <taxon>Entomophthoromycetes</taxon>
        <taxon>Entomophthorales</taxon>
        <taxon>Entomophthoraceae</taxon>
        <taxon>Entomophthora</taxon>
    </lineage>
</organism>
<dbReference type="Proteomes" id="UP001165960">
    <property type="component" value="Unassembled WGS sequence"/>
</dbReference>
<protein>
    <submittedName>
        <fullName evidence="1">Uncharacterized protein</fullName>
    </submittedName>
</protein>